<gene>
    <name evidence="9" type="primary">ccmC</name>
    <name evidence="11" type="ORF">DES40_0393</name>
</gene>
<evidence type="ECO:0000256" key="1">
    <source>
        <dbReference type="ARBA" id="ARBA00002442"/>
    </source>
</evidence>
<evidence type="ECO:0000256" key="6">
    <source>
        <dbReference type="ARBA" id="ARBA00022748"/>
    </source>
</evidence>
<dbReference type="AlphaFoldDB" id="A0A420WJK0"/>
<feature type="transmembrane region" description="Helical" evidence="9">
    <location>
        <begin position="155"/>
        <end position="178"/>
    </location>
</feature>
<accession>A0A420WJK0</accession>
<dbReference type="NCBIfam" id="TIGR01191">
    <property type="entry name" value="ccmC"/>
    <property type="match status" value="1"/>
</dbReference>
<comment type="subcellular location">
    <subcellularLocation>
        <location evidence="9">Cell inner membrane</location>
    </subcellularLocation>
    <subcellularLocation>
        <location evidence="2">Membrane</location>
        <topology evidence="2">Multi-pass membrane protein</topology>
    </subcellularLocation>
</comment>
<keyword evidence="9" id="KW-0997">Cell inner membrane</keyword>
<evidence type="ECO:0000256" key="7">
    <source>
        <dbReference type="ARBA" id="ARBA00022989"/>
    </source>
</evidence>
<keyword evidence="9" id="KW-0813">Transport</keyword>
<reference evidence="11 12" key="1">
    <citation type="submission" date="2018-10" db="EMBL/GenBank/DDBJ databases">
        <title>Genomic Encyclopedia of Type Strains, Phase IV (KMG-IV): sequencing the most valuable type-strain genomes for metagenomic binning, comparative biology and taxonomic classification.</title>
        <authorList>
            <person name="Goeker M."/>
        </authorList>
    </citation>
    <scope>NUCLEOTIDE SEQUENCE [LARGE SCALE GENOMIC DNA]</scope>
    <source>
        <strain evidence="11 12">DSM 22008</strain>
    </source>
</reference>
<dbReference type="GO" id="GO:0005886">
    <property type="term" value="C:plasma membrane"/>
    <property type="evidence" value="ECO:0007669"/>
    <property type="project" value="UniProtKB-SubCell"/>
</dbReference>
<dbReference type="PANTHER" id="PTHR30071:SF1">
    <property type="entry name" value="CYTOCHROME B_B6 PROTEIN-RELATED"/>
    <property type="match status" value="1"/>
</dbReference>
<feature type="transmembrane region" description="Helical" evidence="9">
    <location>
        <begin position="21"/>
        <end position="39"/>
    </location>
</feature>
<evidence type="ECO:0000313" key="12">
    <source>
        <dbReference type="Proteomes" id="UP000282211"/>
    </source>
</evidence>
<dbReference type="Proteomes" id="UP000282211">
    <property type="component" value="Unassembled WGS sequence"/>
</dbReference>
<keyword evidence="6 9" id="KW-0201">Cytochrome c-type biogenesis</keyword>
<keyword evidence="5 9" id="KW-0812">Transmembrane</keyword>
<dbReference type="PRINTS" id="PR01386">
    <property type="entry name" value="CCMCBIOGNSIS"/>
</dbReference>
<dbReference type="InterPro" id="IPR045062">
    <property type="entry name" value="Cyt_c_biogenesis_CcsA/CcmC"/>
</dbReference>
<feature type="transmembrane region" description="Helical" evidence="9">
    <location>
        <begin position="124"/>
        <end position="143"/>
    </location>
</feature>
<evidence type="ECO:0000256" key="5">
    <source>
        <dbReference type="ARBA" id="ARBA00022692"/>
    </source>
</evidence>
<evidence type="ECO:0000313" key="11">
    <source>
        <dbReference type="EMBL" id="RKQ71085.1"/>
    </source>
</evidence>
<sequence length="246" mass="26987">MISYMANPARFARVSKWLTPLLGGLAALCITIATYLGLFSSPAAELHGEGVRMMYVHVPAAWCALFAYTALAVASLVSFVWRHSLADSAAKSFAVPGLVFTILALITGSLWGRPAWGTWWQWDGRMTSVLILAFIYTGYLLLWATIEDRRRAARLASIVAMVGFINIPIIKFSVEWWNTLHQPASVSQPGAPGMAQEFLIPLLVMSIGYMALLGWCALRGIEGDLAKLKNKRRPVSQAATITIKES</sequence>
<dbReference type="InterPro" id="IPR002541">
    <property type="entry name" value="Cyt_c_assembly"/>
</dbReference>
<feature type="transmembrane region" description="Helical" evidence="9">
    <location>
        <begin position="198"/>
        <end position="218"/>
    </location>
</feature>
<dbReference type="GO" id="GO:0015232">
    <property type="term" value="F:heme transmembrane transporter activity"/>
    <property type="evidence" value="ECO:0007669"/>
    <property type="project" value="InterPro"/>
</dbReference>
<dbReference type="RefSeq" id="WP_121098892.1">
    <property type="nucleotide sequence ID" value="NZ_RBII01000001.1"/>
</dbReference>
<evidence type="ECO:0000256" key="3">
    <source>
        <dbReference type="ARBA" id="ARBA00005840"/>
    </source>
</evidence>
<name>A0A420WJK0_9PROT</name>
<dbReference type="InParanoid" id="A0A420WJK0"/>
<comment type="similarity">
    <text evidence="3 9">Belongs to the CcmC/CycZ/HelC family.</text>
</comment>
<dbReference type="GO" id="GO:0020037">
    <property type="term" value="F:heme binding"/>
    <property type="evidence" value="ECO:0007669"/>
    <property type="project" value="InterPro"/>
</dbReference>
<dbReference type="GO" id="GO:0017004">
    <property type="term" value="P:cytochrome complex assembly"/>
    <property type="evidence" value="ECO:0007669"/>
    <property type="project" value="UniProtKB-KW"/>
</dbReference>
<feature type="transmembrane region" description="Helical" evidence="9">
    <location>
        <begin position="59"/>
        <end position="81"/>
    </location>
</feature>
<keyword evidence="8 9" id="KW-0472">Membrane</keyword>
<organism evidence="11 12">
    <name type="scientific">Litorimonas taeanensis</name>
    <dbReference type="NCBI Taxonomy" id="568099"/>
    <lineage>
        <taxon>Bacteria</taxon>
        <taxon>Pseudomonadati</taxon>
        <taxon>Pseudomonadota</taxon>
        <taxon>Alphaproteobacteria</taxon>
        <taxon>Maricaulales</taxon>
        <taxon>Robiginitomaculaceae</taxon>
    </lineage>
</organism>
<comment type="caution">
    <text evidence="11">The sequence shown here is derived from an EMBL/GenBank/DDBJ whole genome shotgun (WGS) entry which is preliminary data.</text>
</comment>
<dbReference type="Pfam" id="PF01578">
    <property type="entry name" value="Cytochrom_C_asm"/>
    <property type="match status" value="1"/>
</dbReference>
<keyword evidence="7 9" id="KW-1133">Transmembrane helix</keyword>
<evidence type="ECO:0000256" key="4">
    <source>
        <dbReference type="ARBA" id="ARBA00016463"/>
    </source>
</evidence>
<evidence type="ECO:0000259" key="10">
    <source>
        <dbReference type="Pfam" id="PF01578"/>
    </source>
</evidence>
<keyword evidence="12" id="KW-1185">Reference proteome</keyword>
<evidence type="ECO:0000256" key="9">
    <source>
        <dbReference type="RuleBase" id="RU364092"/>
    </source>
</evidence>
<dbReference type="OrthoDB" id="9778550at2"/>
<keyword evidence="9" id="KW-1003">Cell membrane</keyword>
<protein>
    <recommendedName>
        <fullName evidence="4 9">Heme exporter protein C</fullName>
    </recommendedName>
    <alternativeName>
        <fullName evidence="9">Cytochrome c-type biogenesis protein</fullName>
    </alternativeName>
</protein>
<dbReference type="FunCoup" id="A0A420WJK0">
    <property type="interactions" value="156"/>
</dbReference>
<dbReference type="PANTHER" id="PTHR30071">
    <property type="entry name" value="HEME EXPORTER PROTEIN C"/>
    <property type="match status" value="1"/>
</dbReference>
<proteinExistence type="inferred from homology"/>
<evidence type="ECO:0000256" key="2">
    <source>
        <dbReference type="ARBA" id="ARBA00004141"/>
    </source>
</evidence>
<dbReference type="EMBL" id="RBII01000001">
    <property type="protein sequence ID" value="RKQ71085.1"/>
    <property type="molecule type" value="Genomic_DNA"/>
</dbReference>
<feature type="domain" description="Cytochrome c assembly protein" evidence="10">
    <location>
        <begin position="26"/>
        <end position="181"/>
    </location>
</feature>
<feature type="transmembrane region" description="Helical" evidence="9">
    <location>
        <begin position="93"/>
        <end position="112"/>
    </location>
</feature>
<evidence type="ECO:0000256" key="8">
    <source>
        <dbReference type="ARBA" id="ARBA00023136"/>
    </source>
</evidence>
<dbReference type="InterPro" id="IPR003557">
    <property type="entry name" value="Cyt_c_biogenesis_CcmC"/>
</dbReference>
<comment type="function">
    <text evidence="1 9">Required for the export of heme to the periplasm for the biogenesis of c-type cytochromes.</text>
</comment>